<reference evidence="5" key="1">
    <citation type="submission" date="2021-02" db="EMBL/GenBank/DDBJ databases">
        <authorList>
            <person name="Nowell W R."/>
        </authorList>
    </citation>
    <scope>NUCLEOTIDE SEQUENCE</scope>
</reference>
<comment type="subcellular location">
    <subcellularLocation>
        <location evidence="1">Endoplasmic reticulum membrane</location>
    </subcellularLocation>
</comment>
<dbReference type="GO" id="GO:0005789">
    <property type="term" value="C:endoplasmic reticulum membrane"/>
    <property type="evidence" value="ECO:0007669"/>
    <property type="project" value="UniProtKB-SubCell"/>
</dbReference>
<evidence type="ECO:0000256" key="2">
    <source>
        <dbReference type="ARBA" id="ARBA00010617"/>
    </source>
</evidence>
<dbReference type="GO" id="GO:0020037">
    <property type="term" value="F:heme binding"/>
    <property type="evidence" value="ECO:0007669"/>
    <property type="project" value="InterPro"/>
</dbReference>
<organism evidence="5 6">
    <name type="scientific">Rotaria sordida</name>
    <dbReference type="NCBI Taxonomy" id="392033"/>
    <lineage>
        <taxon>Eukaryota</taxon>
        <taxon>Metazoa</taxon>
        <taxon>Spiralia</taxon>
        <taxon>Gnathifera</taxon>
        <taxon>Rotifera</taxon>
        <taxon>Eurotatoria</taxon>
        <taxon>Bdelloidea</taxon>
        <taxon>Philodinida</taxon>
        <taxon>Philodinidae</taxon>
        <taxon>Rotaria</taxon>
    </lineage>
</organism>
<dbReference type="InterPro" id="IPR001128">
    <property type="entry name" value="Cyt_P450"/>
</dbReference>
<evidence type="ECO:0000313" key="5">
    <source>
        <dbReference type="EMBL" id="CAF1324434.1"/>
    </source>
</evidence>
<name>A0A815FCU5_9BILA</name>
<accession>A0A815FCU5</accession>
<dbReference type="Pfam" id="PF00067">
    <property type="entry name" value="p450"/>
    <property type="match status" value="1"/>
</dbReference>
<dbReference type="GO" id="GO:0005506">
    <property type="term" value="F:iron ion binding"/>
    <property type="evidence" value="ECO:0007669"/>
    <property type="project" value="InterPro"/>
</dbReference>
<dbReference type="PANTHER" id="PTHR24291:SF189">
    <property type="entry name" value="CYTOCHROME P450 4C3-RELATED"/>
    <property type="match status" value="1"/>
</dbReference>
<dbReference type="AlphaFoldDB" id="A0A815FCU5"/>
<proteinExistence type="inferred from homology"/>
<dbReference type="GO" id="GO:0016705">
    <property type="term" value="F:oxidoreductase activity, acting on paired donors, with incorporation or reduction of molecular oxygen"/>
    <property type="evidence" value="ECO:0007669"/>
    <property type="project" value="InterPro"/>
</dbReference>
<evidence type="ECO:0008006" key="7">
    <source>
        <dbReference type="Google" id="ProtNLM"/>
    </source>
</evidence>
<dbReference type="SUPFAM" id="SSF48264">
    <property type="entry name" value="Cytochrome P450"/>
    <property type="match status" value="1"/>
</dbReference>
<sequence length="191" mass="21823">MAQIESLSTHQILQHLGSETMTNMNLTILSNVGRKMPSQETAFDFDQNGTIGGKQGGTAMQSMNRNPPKPHTYEKVQVNAIKSRVTVREKTEPSEARSSENEDDVIEYRITKFSSIHLRHRIAFLDSLIVKMNDKQMSIDDVQEEVDTFMFESHDTTATAFNLALFMIALHQDIQQYLFEEMQSIFGKFLN</sequence>
<dbReference type="InterPro" id="IPR036396">
    <property type="entry name" value="Cyt_P450_sf"/>
</dbReference>
<dbReference type="OrthoDB" id="1470350at2759"/>
<protein>
    <recommendedName>
        <fullName evidence="7">Cytochrome P450</fullName>
    </recommendedName>
</protein>
<evidence type="ECO:0000256" key="3">
    <source>
        <dbReference type="ARBA" id="ARBA00022824"/>
    </source>
</evidence>
<comment type="caution">
    <text evidence="5">The sequence shown here is derived from an EMBL/GenBank/DDBJ whole genome shotgun (WGS) entry which is preliminary data.</text>
</comment>
<dbReference type="GO" id="GO:0004497">
    <property type="term" value="F:monooxygenase activity"/>
    <property type="evidence" value="ECO:0007669"/>
    <property type="project" value="InterPro"/>
</dbReference>
<dbReference type="Gene3D" id="1.10.630.10">
    <property type="entry name" value="Cytochrome P450"/>
    <property type="match status" value="1"/>
</dbReference>
<gene>
    <name evidence="5" type="ORF">RFH988_LOCUS30923</name>
</gene>
<dbReference type="EMBL" id="CAJNOO010003205">
    <property type="protein sequence ID" value="CAF1324434.1"/>
    <property type="molecule type" value="Genomic_DNA"/>
</dbReference>
<evidence type="ECO:0000313" key="6">
    <source>
        <dbReference type="Proteomes" id="UP000663882"/>
    </source>
</evidence>
<evidence type="ECO:0000256" key="1">
    <source>
        <dbReference type="ARBA" id="ARBA00004586"/>
    </source>
</evidence>
<evidence type="ECO:0000256" key="4">
    <source>
        <dbReference type="ARBA" id="ARBA00023136"/>
    </source>
</evidence>
<dbReference type="InterPro" id="IPR050196">
    <property type="entry name" value="Cytochrome_P450_Monoox"/>
</dbReference>
<comment type="similarity">
    <text evidence="2">Belongs to the cytochrome P450 family.</text>
</comment>
<dbReference type="PANTHER" id="PTHR24291">
    <property type="entry name" value="CYTOCHROME P450 FAMILY 4"/>
    <property type="match status" value="1"/>
</dbReference>
<keyword evidence="3" id="KW-0256">Endoplasmic reticulum</keyword>
<keyword evidence="4" id="KW-0472">Membrane</keyword>
<dbReference type="Proteomes" id="UP000663882">
    <property type="component" value="Unassembled WGS sequence"/>
</dbReference>